<keyword evidence="3" id="KW-0687">Ribonucleoprotein</keyword>
<dbReference type="SUPFAM" id="SSF52080">
    <property type="entry name" value="Ribosomal proteins L15p and L18e"/>
    <property type="match status" value="1"/>
</dbReference>
<dbReference type="NCBIfam" id="TIGR01071">
    <property type="entry name" value="rplO_bact"/>
    <property type="match status" value="1"/>
</dbReference>
<evidence type="ECO:0000313" key="6">
    <source>
        <dbReference type="EMBL" id="KZT33995.1"/>
    </source>
</evidence>
<evidence type="ECO:0000256" key="4">
    <source>
        <dbReference type="SAM" id="MobiDB-lite"/>
    </source>
</evidence>
<dbReference type="Pfam" id="PF00828">
    <property type="entry name" value="Ribosomal_L27A"/>
    <property type="match status" value="1"/>
</dbReference>
<sequence>MSAFRVQRSIGLSNISPALGSKKRQKRVGRGQASGYGGTSGRGHKGQNARAGNSKRPLSFEGGQTPIAKRFPKRGFVNQSARTWAPVNLDRIQHWIDRGLLSCSKENPITARELLLSGCVHDVHDGIKLLGAGSEHVRSPIHIVPSRASHSAIKAVEKQGGSVVCTYLNTLALGDTVHGRTDRISAAPTRKTDILWYTRWRNRGYLAPQIVQNMPGSTERLQQLSRTLLKFKTEAYETTK</sequence>
<comment type="similarity">
    <text evidence="1">Belongs to the universal ribosomal protein uL15 family.</text>
</comment>
<dbReference type="InterPro" id="IPR036227">
    <property type="entry name" value="Ribosomal_uL15/eL18_sf"/>
</dbReference>
<proteinExistence type="inferred from homology"/>
<evidence type="ECO:0000256" key="3">
    <source>
        <dbReference type="ARBA" id="ARBA00023274"/>
    </source>
</evidence>
<gene>
    <name evidence="6" type="ORF">SISSUDRAFT_1065687</name>
</gene>
<evidence type="ECO:0000256" key="1">
    <source>
        <dbReference type="ARBA" id="ARBA00007320"/>
    </source>
</evidence>
<evidence type="ECO:0000259" key="5">
    <source>
        <dbReference type="Pfam" id="PF00828"/>
    </source>
</evidence>
<feature type="compositionally biased region" description="Gly residues" evidence="4">
    <location>
        <begin position="32"/>
        <end position="41"/>
    </location>
</feature>
<dbReference type="InterPro" id="IPR030878">
    <property type="entry name" value="Ribosomal_uL15"/>
</dbReference>
<dbReference type="EMBL" id="KV428206">
    <property type="protein sequence ID" value="KZT33995.1"/>
    <property type="molecule type" value="Genomic_DNA"/>
</dbReference>
<name>A0A165Z6R4_9AGAM</name>
<dbReference type="HAMAP" id="MF_01341">
    <property type="entry name" value="Ribosomal_uL15"/>
    <property type="match status" value="1"/>
</dbReference>
<dbReference type="OrthoDB" id="361383at2759"/>
<dbReference type="GO" id="GO:0006412">
    <property type="term" value="P:translation"/>
    <property type="evidence" value="ECO:0007669"/>
    <property type="project" value="InterPro"/>
</dbReference>
<dbReference type="GO" id="GO:0005762">
    <property type="term" value="C:mitochondrial large ribosomal subunit"/>
    <property type="evidence" value="ECO:0007669"/>
    <property type="project" value="TreeGrafter"/>
</dbReference>
<feature type="region of interest" description="Disordered" evidence="4">
    <location>
        <begin position="15"/>
        <end position="66"/>
    </location>
</feature>
<dbReference type="GO" id="GO:0003735">
    <property type="term" value="F:structural constituent of ribosome"/>
    <property type="evidence" value="ECO:0007669"/>
    <property type="project" value="InterPro"/>
</dbReference>
<evidence type="ECO:0000256" key="2">
    <source>
        <dbReference type="ARBA" id="ARBA00022980"/>
    </source>
</evidence>
<dbReference type="PANTHER" id="PTHR12934:SF11">
    <property type="entry name" value="LARGE RIBOSOMAL SUBUNIT PROTEIN UL15M"/>
    <property type="match status" value="1"/>
</dbReference>
<reference evidence="6 7" key="1">
    <citation type="journal article" date="2016" name="Mol. Biol. Evol.">
        <title>Comparative Genomics of Early-Diverging Mushroom-Forming Fungi Provides Insights into the Origins of Lignocellulose Decay Capabilities.</title>
        <authorList>
            <person name="Nagy L.G."/>
            <person name="Riley R."/>
            <person name="Tritt A."/>
            <person name="Adam C."/>
            <person name="Daum C."/>
            <person name="Floudas D."/>
            <person name="Sun H."/>
            <person name="Yadav J.S."/>
            <person name="Pangilinan J."/>
            <person name="Larsson K.H."/>
            <person name="Matsuura K."/>
            <person name="Barry K."/>
            <person name="Labutti K."/>
            <person name="Kuo R."/>
            <person name="Ohm R.A."/>
            <person name="Bhattacharya S.S."/>
            <person name="Shirouzu T."/>
            <person name="Yoshinaga Y."/>
            <person name="Martin F.M."/>
            <person name="Grigoriev I.V."/>
            <person name="Hibbett D.S."/>
        </authorList>
    </citation>
    <scope>NUCLEOTIDE SEQUENCE [LARGE SCALE GENOMIC DNA]</scope>
    <source>
        <strain evidence="6 7">HHB10207 ss-3</strain>
    </source>
</reference>
<dbReference type="Proteomes" id="UP000076798">
    <property type="component" value="Unassembled WGS sequence"/>
</dbReference>
<dbReference type="PANTHER" id="PTHR12934">
    <property type="entry name" value="50S RIBOSOMAL PROTEIN L15"/>
    <property type="match status" value="1"/>
</dbReference>
<dbReference type="Gene3D" id="3.100.10.10">
    <property type="match status" value="1"/>
</dbReference>
<keyword evidence="2 6" id="KW-0689">Ribosomal protein</keyword>
<feature type="domain" description="Large ribosomal subunit protein uL15/eL18" evidence="5">
    <location>
        <begin position="86"/>
        <end position="164"/>
    </location>
</feature>
<keyword evidence="7" id="KW-1185">Reference proteome</keyword>
<dbReference type="STRING" id="1314776.A0A165Z6R4"/>
<dbReference type="AlphaFoldDB" id="A0A165Z6R4"/>
<evidence type="ECO:0000313" key="7">
    <source>
        <dbReference type="Proteomes" id="UP000076798"/>
    </source>
</evidence>
<organism evidence="6 7">
    <name type="scientific">Sistotremastrum suecicum HHB10207 ss-3</name>
    <dbReference type="NCBI Taxonomy" id="1314776"/>
    <lineage>
        <taxon>Eukaryota</taxon>
        <taxon>Fungi</taxon>
        <taxon>Dikarya</taxon>
        <taxon>Basidiomycota</taxon>
        <taxon>Agaricomycotina</taxon>
        <taxon>Agaricomycetes</taxon>
        <taxon>Sistotremastrales</taxon>
        <taxon>Sistotremastraceae</taxon>
        <taxon>Sistotremastrum</taxon>
    </lineage>
</organism>
<accession>A0A165Z6R4</accession>
<dbReference type="InterPro" id="IPR021131">
    <property type="entry name" value="Ribosomal_uL15/eL18"/>
</dbReference>
<dbReference type="InterPro" id="IPR005749">
    <property type="entry name" value="Ribosomal_uL15_bac-type"/>
</dbReference>
<protein>
    <submittedName>
        <fullName evidence="6">Ribosomal protein L15</fullName>
    </submittedName>
</protein>